<protein>
    <recommendedName>
        <fullName evidence="2">DUF4011 domain-containing protein</fullName>
    </recommendedName>
</protein>
<dbReference type="InterPro" id="IPR025103">
    <property type="entry name" value="DUF4011"/>
</dbReference>
<organism evidence="1">
    <name type="scientific">Candidatus Kentrum sp. LFY</name>
    <dbReference type="NCBI Taxonomy" id="2126342"/>
    <lineage>
        <taxon>Bacteria</taxon>
        <taxon>Pseudomonadati</taxon>
        <taxon>Pseudomonadota</taxon>
        <taxon>Gammaproteobacteria</taxon>
        <taxon>Candidatus Kentrum</taxon>
    </lineage>
</organism>
<dbReference type="Pfam" id="PF13195">
    <property type="entry name" value="DUF4011"/>
    <property type="match status" value="1"/>
</dbReference>
<reference evidence="1" key="1">
    <citation type="submission" date="2019-02" db="EMBL/GenBank/DDBJ databases">
        <authorList>
            <person name="Gruber-Vodicka R. H."/>
            <person name="Seah K. B. B."/>
        </authorList>
    </citation>
    <scope>NUCLEOTIDE SEQUENCE</scope>
    <source>
        <strain evidence="1">BECK_BY7</strain>
    </source>
</reference>
<gene>
    <name evidence="1" type="ORF">BECKLFY1418C_GA0070996_101645</name>
</gene>
<evidence type="ECO:0008006" key="2">
    <source>
        <dbReference type="Google" id="ProtNLM"/>
    </source>
</evidence>
<sequence>MVEKVPLQLEQTMALKTLEKLRLRLLDLTARNRLINFRHTGKSLRIIDELPDQLVETLLSGTEMRFLPVPEPTHEESIEAGFIEIKKVTREEVRVRKDPTAEEWAKRLGLETSYEAPESPTETIDRKHTDTAIQTLLYPHELETRLKGLRQTAELGIQEMGANILYLAFGFLEWFESGNDNARIAPSSCCPRVSKKGLLKKICG</sequence>
<name>A0A450WF47_9GAMM</name>
<dbReference type="AlphaFoldDB" id="A0A450WF47"/>
<dbReference type="EMBL" id="CAADFN010000016">
    <property type="protein sequence ID" value="VFK15608.1"/>
    <property type="molecule type" value="Genomic_DNA"/>
</dbReference>
<accession>A0A450WF47</accession>
<evidence type="ECO:0000313" key="1">
    <source>
        <dbReference type="EMBL" id="VFK15608.1"/>
    </source>
</evidence>
<proteinExistence type="predicted"/>